<feature type="transmembrane region" description="Helical" evidence="14">
    <location>
        <begin position="429"/>
        <end position="451"/>
    </location>
</feature>
<evidence type="ECO:0000256" key="7">
    <source>
        <dbReference type="ARBA" id="ARBA00022781"/>
    </source>
</evidence>
<evidence type="ECO:0000256" key="13">
    <source>
        <dbReference type="RuleBase" id="RU000320"/>
    </source>
</evidence>
<feature type="transmembrane region" description="Helical" evidence="14">
    <location>
        <begin position="678"/>
        <end position="699"/>
    </location>
</feature>
<evidence type="ECO:0000256" key="12">
    <source>
        <dbReference type="ARBA" id="ARBA00023201"/>
    </source>
</evidence>
<dbReference type="PANTHER" id="PTHR43373:SF1">
    <property type="entry name" value="NA(+)_H(+) ANTIPORTER SUBUNIT A"/>
    <property type="match status" value="1"/>
</dbReference>
<evidence type="ECO:0000256" key="10">
    <source>
        <dbReference type="ARBA" id="ARBA00023065"/>
    </source>
</evidence>
<evidence type="ECO:0000256" key="4">
    <source>
        <dbReference type="ARBA" id="ARBA00022449"/>
    </source>
</evidence>
<feature type="transmembrane region" description="Helical" evidence="14">
    <location>
        <begin position="242"/>
        <end position="260"/>
    </location>
</feature>
<evidence type="ECO:0000256" key="5">
    <source>
        <dbReference type="ARBA" id="ARBA00022475"/>
    </source>
</evidence>
<dbReference type="RefSeq" id="WP_036097023.1">
    <property type="nucleotide sequence ID" value="NZ_AODF01000011.1"/>
</dbReference>
<evidence type="ECO:0000259" key="16">
    <source>
        <dbReference type="Pfam" id="PF00662"/>
    </source>
</evidence>
<dbReference type="InterPro" id="IPR005663">
    <property type="entry name" value="MrpA/MnhA1/PhaAB"/>
</dbReference>
<feature type="domain" description="NADH-Ubiquinone oxidoreductase (complex I) chain 5 N-terminal" evidence="16">
    <location>
        <begin position="67"/>
        <end position="112"/>
    </location>
</feature>
<feature type="transmembrane region" description="Helical" evidence="14">
    <location>
        <begin position="205"/>
        <end position="221"/>
    </location>
</feature>
<feature type="transmembrane region" description="Helical" evidence="14">
    <location>
        <begin position="6"/>
        <end position="24"/>
    </location>
</feature>
<evidence type="ECO:0000256" key="8">
    <source>
        <dbReference type="ARBA" id="ARBA00022989"/>
    </source>
</evidence>
<keyword evidence="4" id="KW-0050">Antiport</keyword>
<dbReference type="PRINTS" id="PR01434">
    <property type="entry name" value="NADHDHGNASE5"/>
</dbReference>
<dbReference type="InterPro" id="IPR001516">
    <property type="entry name" value="Proton_antipo_N"/>
</dbReference>
<dbReference type="InterPro" id="IPR046806">
    <property type="entry name" value="MrpA_C/MbhE"/>
</dbReference>
<feature type="transmembrane region" description="Helical" evidence="14">
    <location>
        <begin position="654"/>
        <end position="672"/>
    </location>
</feature>
<feature type="transmembrane region" description="Helical" evidence="14">
    <location>
        <begin position="69"/>
        <end position="99"/>
    </location>
</feature>
<evidence type="ECO:0000256" key="14">
    <source>
        <dbReference type="SAM" id="Phobius"/>
    </source>
</evidence>
<feature type="transmembrane region" description="Helical" evidence="14">
    <location>
        <begin position="517"/>
        <end position="545"/>
    </location>
</feature>
<dbReference type="NCBIfam" id="NF009285">
    <property type="entry name" value="PRK12645.1"/>
    <property type="match status" value="1"/>
</dbReference>
<dbReference type="InterPro" id="IPR025383">
    <property type="entry name" value="MrpA_C/MbhD"/>
</dbReference>
<feature type="transmembrane region" description="Helical" evidence="14">
    <location>
        <begin position="472"/>
        <end position="497"/>
    </location>
</feature>
<feature type="transmembrane region" description="Helical" evidence="14">
    <location>
        <begin position="595"/>
        <end position="614"/>
    </location>
</feature>
<feature type="transmembrane region" description="Helical" evidence="14">
    <location>
        <begin position="111"/>
        <end position="127"/>
    </location>
</feature>
<dbReference type="Pfam" id="PF00662">
    <property type="entry name" value="Proton_antipo_N"/>
    <property type="match status" value="1"/>
</dbReference>
<dbReference type="PANTHER" id="PTHR43373">
    <property type="entry name" value="NA(+)/H(+) ANTIPORTER SUBUNIT"/>
    <property type="match status" value="1"/>
</dbReference>
<feature type="transmembrane region" description="Helical" evidence="14">
    <location>
        <begin position="332"/>
        <end position="358"/>
    </location>
</feature>
<proteinExistence type="inferred from homology"/>
<keyword evidence="7" id="KW-0375">Hydrogen ion transport</keyword>
<dbReference type="InterPro" id="IPR050616">
    <property type="entry name" value="CPA3_Na-H_Antiporter_A"/>
</dbReference>
<evidence type="ECO:0000256" key="9">
    <source>
        <dbReference type="ARBA" id="ARBA00023053"/>
    </source>
</evidence>
<evidence type="ECO:0000256" key="6">
    <source>
        <dbReference type="ARBA" id="ARBA00022692"/>
    </source>
</evidence>
<name>A0ABP3B0Y5_9LIST</name>
<feature type="transmembrane region" description="Helical" evidence="14">
    <location>
        <begin position="31"/>
        <end position="49"/>
    </location>
</feature>
<dbReference type="Pfam" id="PF00361">
    <property type="entry name" value="Proton_antipo_M"/>
    <property type="match status" value="1"/>
</dbReference>
<feature type="transmembrane region" description="Helical" evidence="14">
    <location>
        <begin position="266"/>
        <end position="287"/>
    </location>
</feature>
<feature type="transmembrane region" description="Helical" evidence="14">
    <location>
        <begin position="379"/>
        <end position="400"/>
    </location>
</feature>
<comment type="subcellular location">
    <subcellularLocation>
        <location evidence="1">Cell membrane</location>
        <topology evidence="1">Multi-pass membrane protein</topology>
    </subcellularLocation>
    <subcellularLocation>
        <location evidence="13">Membrane</location>
        <topology evidence="13">Multi-pass membrane protein</topology>
    </subcellularLocation>
</comment>
<feature type="domain" description="NADH:quinone oxidoreductase/Mrp antiporter transmembrane" evidence="15">
    <location>
        <begin position="128"/>
        <end position="424"/>
    </location>
</feature>
<dbReference type="EMBL" id="AODF01000011">
    <property type="protein sequence ID" value="EUJ32406.1"/>
    <property type="molecule type" value="Genomic_DNA"/>
</dbReference>
<feature type="transmembrane region" description="Helical" evidence="14">
    <location>
        <begin position="626"/>
        <end position="647"/>
    </location>
</feature>
<keyword evidence="8 14" id="KW-1133">Transmembrane helix</keyword>
<accession>A0ABP3B0Y5</accession>
<evidence type="ECO:0000256" key="1">
    <source>
        <dbReference type="ARBA" id="ARBA00004651"/>
    </source>
</evidence>
<evidence type="ECO:0000259" key="15">
    <source>
        <dbReference type="Pfam" id="PF00361"/>
    </source>
</evidence>
<evidence type="ECO:0000313" key="20">
    <source>
        <dbReference type="Proteomes" id="UP000019249"/>
    </source>
</evidence>
<evidence type="ECO:0000313" key="19">
    <source>
        <dbReference type="EMBL" id="EUJ32406.1"/>
    </source>
</evidence>
<keyword evidence="5" id="KW-1003">Cell membrane</keyword>
<organism evidence="19 20">
    <name type="scientific">Listeria floridensis FSL S10-1187</name>
    <dbReference type="NCBI Taxonomy" id="1265817"/>
    <lineage>
        <taxon>Bacteria</taxon>
        <taxon>Bacillati</taxon>
        <taxon>Bacillota</taxon>
        <taxon>Bacilli</taxon>
        <taxon>Bacillales</taxon>
        <taxon>Listeriaceae</taxon>
        <taxon>Listeria</taxon>
    </lineage>
</organism>
<keyword evidence="20" id="KW-1185">Reference proteome</keyword>
<dbReference type="InterPro" id="IPR001750">
    <property type="entry name" value="ND/Mrp_TM"/>
</dbReference>
<feature type="transmembrane region" description="Helical" evidence="14">
    <location>
        <begin position="165"/>
        <end position="185"/>
    </location>
</feature>
<sequence>MSLLHLAILLPFFAALLIPLIYTWTKKIHTGWLVLPIPVILFIYFLSYIPKTAYEATTASFNWIPRYGINFTVVVDGLSLLFALLITGIGSLVVFYSIFYLGKNKERLNNFYAFLMVFMTAMLGVVLSDNLIVLYLFWELTSISSFLLIGYWYHRERSRYGARKAMTITVFGGLMMLGGFILLHIMTDSYSLREILAAGPAISNHAFFIPAMILILLGAFTKSAQVPFHIWLPDAMEAPTPVSAYLHSATMVKAGLYIVARFTPLFAVSGVWFTVVSVVGIITLLWGSINATKKNDLKAILAYSTISQLGLIMTLLGIGAASLHFDSLSNNLYAAAVVAAVFHLFNHATFKGSLFMMVGIVDHETGTRDIRRLGGLMRIMPVTATIAFIGTFAMAGIPPFNGFLSKEMFFESLVEITHLNLWNVETWGILLPVIAWVASVFTFVYSMIIFFKTFTGKIKPYLLPKKPHEASLGLILPPAILAALVVIIGFFPNLIAAPILEPAVKAILPTLSGADDFSIHIGFWHGFTPALLMTIGVVIVGIFLYKTHRFWKPFLTVKIPKWLRIGKAYDNSMFYMEQGAYRLTMYVMTGWLRTYLNYMLFSFIVLVLGTLVITDSLNFDFSNLTQVTVVDGVLAAVILVTLIGIVFSKSRITSIILLGAMGYTISIFFVIASAPDLALTQLVIETISVVLYLLVFYHLPQFSNIEEKPKFLSVKTLLSIGVGITITLLALSAYDTTFYESISQYYIDNVYKEAAGKNIVNVILVDFRGFDTLFETAVLAIASIGIFAMIKLRLTKRRRKHENE</sequence>
<dbReference type="Pfam" id="PF20501">
    <property type="entry name" value="MbhE"/>
    <property type="match status" value="1"/>
</dbReference>
<keyword evidence="9" id="KW-0915">Sodium</keyword>
<feature type="transmembrane region" description="Helical" evidence="14">
    <location>
        <begin position="133"/>
        <end position="153"/>
    </location>
</feature>
<keyword evidence="11 14" id="KW-0472">Membrane</keyword>
<feature type="domain" description="MrpA C-terminal/MbhE" evidence="18">
    <location>
        <begin position="716"/>
        <end position="791"/>
    </location>
</feature>
<feature type="transmembrane region" description="Helical" evidence="14">
    <location>
        <begin position="772"/>
        <end position="790"/>
    </location>
</feature>
<gene>
    <name evidence="19" type="ORF">MFLO_06752</name>
</gene>
<comment type="caution">
    <text evidence="19">The sequence shown here is derived from an EMBL/GenBank/DDBJ whole genome shotgun (WGS) entry which is preliminary data.</text>
</comment>
<feature type="domain" description="MrpA C-terminal/MbhD" evidence="17">
    <location>
        <begin position="637"/>
        <end position="701"/>
    </location>
</feature>
<evidence type="ECO:0000259" key="18">
    <source>
        <dbReference type="Pfam" id="PF20501"/>
    </source>
</evidence>
<keyword evidence="3" id="KW-0813">Transport</keyword>
<evidence type="ECO:0000259" key="17">
    <source>
        <dbReference type="Pfam" id="PF13244"/>
    </source>
</evidence>
<reference evidence="19 20" key="1">
    <citation type="journal article" date="2014" name="Int. J. Syst. Evol. Microbiol.">
        <title>Listeria floridensis sp. nov., Listeria aquatica sp. nov., Listeria cornellensis sp. nov., Listeria riparia sp. nov. and Listeria grandensis sp. nov., from agricultural and natural environments.</title>
        <authorList>
            <person name="den Bakker H.C."/>
            <person name="Warchocki S."/>
            <person name="Wright E.M."/>
            <person name="Allred A.F."/>
            <person name="Ahlstrom C."/>
            <person name="Manuel C.S."/>
            <person name="Stasiewicz M.J."/>
            <person name="Burrell A."/>
            <person name="Roof S."/>
            <person name="Strawn L."/>
            <person name="Fortes E.D."/>
            <person name="Nightingale K.K."/>
            <person name="Kephart D."/>
            <person name="Wiedmann M."/>
        </authorList>
    </citation>
    <scope>NUCLEOTIDE SEQUENCE [LARGE SCALE GENOMIC DNA]</scope>
    <source>
        <strain evidence="19 20">FSL S10-1187</strain>
    </source>
</reference>
<feature type="transmembrane region" description="Helical" evidence="14">
    <location>
        <begin position="299"/>
        <end position="320"/>
    </location>
</feature>
<evidence type="ECO:0000256" key="11">
    <source>
        <dbReference type="ARBA" id="ARBA00023136"/>
    </source>
</evidence>
<evidence type="ECO:0000256" key="3">
    <source>
        <dbReference type="ARBA" id="ARBA00022448"/>
    </source>
</evidence>
<dbReference type="Proteomes" id="UP000019249">
    <property type="component" value="Unassembled WGS sequence"/>
</dbReference>
<dbReference type="NCBIfam" id="TIGR00940">
    <property type="entry name" value="2a6301s01"/>
    <property type="match status" value="1"/>
</dbReference>
<keyword evidence="12" id="KW-0739">Sodium transport</keyword>
<feature type="transmembrane region" description="Helical" evidence="14">
    <location>
        <begin position="711"/>
        <end position="734"/>
    </location>
</feature>
<keyword evidence="10" id="KW-0406">Ion transport</keyword>
<dbReference type="Pfam" id="PF13244">
    <property type="entry name" value="MbhD"/>
    <property type="match status" value="1"/>
</dbReference>
<comment type="similarity">
    <text evidence="2">Belongs to the CPA3 antiporters (TC 2.A.63) subunit A family.</text>
</comment>
<keyword evidence="6 13" id="KW-0812">Transmembrane</keyword>
<evidence type="ECO:0000256" key="2">
    <source>
        <dbReference type="ARBA" id="ARBA00008483"/>
    </source>
</evidence>
<protein>
    <submittedName>
        <fullName evidence="19">Monovalent cation/H+ antiporter subunit A</fullName>
    </submittedName>
</protein>